<keyword evidence="1" id="KW-0233">DNA recombination</keyword>
<keyword evidence="1" id="KW-0227">DNA damage</keyword>
<dbReference type="Pfam" id="PF05970">
    <property type="entry name" value="PIF1"/>
    <property type="match status" value="1"/>
</dbReference>
<feature type="domain" description="DNA helicase Pif1-like DEAD-box helicase" evidence="2">
    <location>
        <begin position="14"/>
        <end position="227"/>
    </location>
</feature>
<protein>
    <recommendedName>
        <fullName evidence="1">ATP-dependent DNA helicase</fullName>
        <ecNumber evidence="1">5.6.2.3</ecNumber>
    </recommendedName>
</protein>
<keyword evidence="1" id="KW-0378">Hydrolase</keyword>
<dbReference type="Proteomes" id="UP000821837">
    <property type="component" value="Chromosome 5"/>
</dbReference>
<dbReference type="GO" id="GO:0000723">
    <property type="term" value="P:telomere maintenance"/>
    <property type="evidence" value="ECO:0007669"/>
    <property type="project" value="InterPro"/>
</dbReference>
<keyword evidence="1" id="KW-0234">DNA repair</keyword>
<evidence type="ECO:0000256" key="1">
    <source>
        <dbReference type="RuleBase" id="RU363044"/>
    </source>
</evidence>
<dbReference type="GO" id="GO:0006310">
    <property type="term" value="P:DNA recombination"/>
    <property type="evidence" value="ECO:0007669"/>
    <property type="project" value="UniProtKB-KW"/>
</dbReference>
<dbReference type="InterPro" id="IPR051055">
    <property type="entry name" value="PIF1_helicase"/>
</dbReference>
<proteinExistence type="inferred from homology"/>
<name>A0A9D4PRR3_RHISA</name>
<sequence>MDREEYAKLMRMTNAEQYELLREIVHRQTTLGAPPLRVFLTGPAGCGKMFVLKLVMDVYNRYNDNAGPYNAFVICVSTGKAAVAVGGTTVHSAFKLTRNKKDLGLGDSELNTSRVAFRYVKCIIVDVVSMLSSDNLNTIDCRLKQVTQMLDEPFGDLDDIMCGDLRQLPPVRANEVYKSCREAGGLFGATIKWHYLDYFPLVQVVRQSNASFSALLTKIGDGRVLQDDEVRQLESRFITTEEALVRASSAIRIFHSNE</sequence>
<reference evidence="3" key="2">
    <citation type="submission" date="2021-09" db="EMBL/GenBank/DDBJ databases">
        <authorList>
            <person name="Jia N."/>
            <person name="Wang J."/>
            <person name="Shi W."/>
            <person name="Du L."/>
            <person name="Sun Y."/>
            <person name="Zhan W."/>
            <person name="Jiang J."/>
            <person name="Wang Q."/>
            <person name="Zhang B."/>
            <person name="Ji P."/>
            <person name="Sakyi L.B."/>
            <person name="Cui X."/>
            <person name="Yuan T."/>
            <person name="Jiang B."/>
            <person name="Yang W."/>
            <person name="Lam T.T.-Y."/>
            <person name="Chang Q."/>
            <person name="Ding S."/>
            <person name="Wang X."/>
            <person name="Zhu J."/>
            <person name="Ruan X."/>
            <person name="Zhao L."/>
            <person name="Wei J."/>
            <person name="Que T."/>
            <person name="Du C."/>
            <person name="Cheng J."/>
            <person name="Dai P."/>
            <person name="Han X."/>
            <person name="Huang E."/>
            <person name="Gao Y."/>
            <person name="Liu J."/>
            <person name="Shao H."/>
            <person name="Ye R."/>
            <person name="Li L."/>
            <person name="Wei W."/>
            <person name="Wang X."/>
            <person name="Wang C."/>
            <person name="Huo Q."/>
            <person name="Li W."/>
            <person name="Guo W."/>
            <person name="Chen H."/>
            <person name="Chen S."/>
            <person name="Zhou L."/>
            <person name="Zhou L."/>
            <person name="Ni X."/>
            <person name="Tian J."/>
            <person name="Zhou Y."/>
            <person name="Sheng Y."/>
            <person name="Liu T."/>
            <person name="Pan Y."/>
            <person name="Xia L."/>
            <person name="Li J."/>
            <person name="Zhao F."/>
            <person name="Cao W."/>
        </authorList>
    </citation>
    <scope>NUCLEOTIDE SEQUENCE</scope>
    <source>
        <strain evidence="3">Rsan-2018</strain>
        <tissue evidence="3">Larvae</tissue>
    </source>
</reference>
<organism evidence="3 4">
    <name type="scientific">Rhipicephalus sanguineus</name>
    <name type="common">Brown dog tick</name>
    <name type="synonym">Ixodes sanguineus</name>
    <dbReference type="NCBI Taxonomy" id="34632"/>
    <lineage>
        <taxon>Eukaryota</taxon>
        <taxon>Metazoa</taxon>
        <taxon>Ecdysozoa</taxon>
        <taxon>Arthropoda</taxon>
        <taxon>Chelicerata</taxon>
        <taxon>Arachnida</taxon>
        <taxon>Acari</taxon>
        <taxon>Parasitiformes</taxon>
        <taxon>Ixodida</taxon>
        <taxon>Ixodoidea</taxon>
        <taxon>Ixodidae</taxon>
        <taxon>Rhipicephalinae</taxon>
        <taxon>Rhipicephalus</taxon>
        <taxon>Rhipicephalus</taxon>
    </lineage>
</organism>
<dbReference type="PANTHER" id="PTHR47642">
    <property type="entry name" value="ATP-DEPENDENT DNA HELICASE"/>
    <property type="match status" value="1"/>
</dbReference>
<dbReference type="EC" id="5.6.2.3" evidence="1"/>
<comment type="similarity">
    <text evidence="1">Belongs to the helicase family.</text>
</comment>
<keyword evidence="1" id="KW-0547">Nucleotide-binding</keyword>
<dbReference type="VEuPathDB" id="VectorBase:RSAN_054277"/>
<keyword evidence="1" id="KW-0347">Helicase</keyword>
<dbReference type="GO" id="GO:0016787">
    <property type="term" value="F:hydrolase activity"/>
    <property type="evidence" value="ECO:0007669"/>
    <property type="project" value="UniProtKB-KW"/>
</dbReference>
<reference evidence="3" key="1">
    <citation type="journal article" date="2020" name="Cell">
        <title>Large-Scale Comparative Analyses of Tick Genomes Elucidate Their Genetic Diversity and Vector Capacities.</title>
        <authorList>
            <consortium name="Tick Genome and Microbiome Consortium (TIGMIC)"/>
            <person name="Jia N."/>
            <person name="Wang J."/>
            <person name="Shi W."/>
            <person name="Du L."/>
            <person name="Sun Y."/>
            <person name="Zhan W."/>
            <person name="Jiang J.F."/>
            <person name="Wang Q."/>
            <person name="Zhang B."/>
            <person name="Ji P."/>
            <person name="Bell-Sakyi L."/>
            <person name="Cui X.M."/>
            <person name="Yuan T.T."/>
            <person name="Jiang B.G."/>
            <person name="Yang W.F."/>
            <person name="Lam T.T."/>
            <person name="Chang Q.C."/>
            <person name="Ding S.J."/>
            <person name="Wang X.J."/>
            <person name="Zhu J.G."/>
            <person name="Ruan X.D."/>
            <person name="Zhao L."/>
            <person name="Wei J.T."/>
            <person name="Ye R.Z."/>
            <person name="Que T.C."/>
            <person name="Du C.H."/>
            <person name="Zhou Y.H."/>
            <person name="Cheng J.X."/>
            <person name="Dai P.F."/>
            <person name="Guo W.B."/>
            <person name="Han X.H."/>
            <person name="Huang E.J."/>
            <person name="Li L.F."/>
            <person name="Wei W."/>
            <person name="Gao Y.C."/>
            <person name="Liu J.Z."/>
            <person name="Shao H.Z."/>
            <person name="Wang X."/>
            <person name="Wang C.C."/>
            <person name="Yang T.C."/>
            <person name="Huo Q.B."/>
            <person name="Li W."/>
            <person name="Chen H.Y."/>
            <person name="Chen S.E."/>
            <person name="Zhou L.G."/>
            <person name="Ni X.B."/>
            <person name="Tian J.H."/>
            <person name="Sheng Y."/>
            <person name="Liu T."/>
            <person name="Pan Y.S."/>
            <person name="Xia L.Y."/>
            <person name="Li J."/>
            <person name="Zhao F."/>
            <person name="Cao W.C."/>
        </authorList>
    </citation>
    <scope>NUCLEOTIDE SEQUENCE</scope>
    <source>
        <strain evidence="3">Rsan-2018</strain>
    </source>
</reference>
<comment type="cofactor">
    <cofactor evidence="1">
        <name>Mg(2+)</name>
        <dbReference type="ChEBI" id="CHEBI:18420"/>
    </cofactor>
</comment>
<dbReference type="GO" id="GO:0043139">
    <property type="term" value="F:5'-3' DNA helicase activity"/>
    <property type="evidence" value="ECO:0007669"/>
    <property type="project" value="UniProtKB-EC"/>
</dbReference>
<evidence type="ECO:0000259" key="2">
    <source>
        <dbReference type="Pfam" id="PF05970"/>
    </source>
</evidence>
<keyword evidence="4" id="KW-1185">Reference proteome</keyword>
<comment type="catalytic activity">
    <reaction evidence="1">
        <text>ATP + H2O = ADP + phosphate + H(+)</text>
        <dbReference type="Rhea" id="RHEA:13065"/>
        <dbReference type="ChEBI" id="CHEBI:15377"/>
        <dbReference type="ChEBI" id="CHEBI:15378"/>
        <dbReference type="ChEBI" id="CHEBI:30616"/>
        <dbReference type="ChEBI" id="CHEBI:43474"/>
        <dbReference type="ChEBI" id="CHEBI:456216"/>
        <dbReference type="EC" id="5.6.2.3"/>
    </reaction>
</comment>
<dbReference type="SUPFAM" id="SSF52540">
    <property type="entry name" value="P-loop containing nucleoside triphosphate hydrolases"/>
    <property type="match status" value="1"/>
</dbReference>
<keyword evidence="1" id="KW-0067">ATP-binding</keyword>
<dbReference type="Gene3D" id="3.40.50.300">
    <property type="entry name" value="P-loop containing nucleotide triphosphate hydrolases"/>
    <property type="match status" value="1"/>
</dbReference>
<dbReference type="AlphaFoldDB" id="A0A9D4PRR3"/>
<accession>A0A9D4PRR3</accession>
<dbReference type="EMBL" id="JABSTV010001251">
    <property type="protein sequence ID" value="KAH7951783.1"/>
    <property type="molecule type" value="Genomic_DNA"/>
</dbReference>
<comment type="caution">
    <text evidence="3">The sequence shown here is derived from an EMBL/GenBank/DDBJ whole genome shotgun (WGS) entry which is preliminary data.</text>
</comment>
<evidence type="ECO:0000313" key="4">
    <source>
        <dbReference type="Proteomes" id="UP000821837"/>
    </source>
</evidence>
<dbReference type="InterPro" id="IPR010285">
    <property type="entry name" value="DNA_helicase_pif1-like_DEAD"/>
</dbReference>
<evidence type="ECO:0000313" key="3">
    <source>
        <dbReference type="EMBL" id="KAH7951783.1"/>
    </source>
</evidence>
<dbReference type="InterPro" id="IPR027417">
    <property type="entry name" value="P-loop_NTPase"/>
</dbReference>
<dbReference type="GO" id="GO:0005524">
    <property type="term" value="F:ATP binding"/>
    <property type="evidence" value="ECO:0007669"/>
    <property type="project" value="UniProtKB-KW"/>
</dbReference>
<dbReference type="GO" id="GO:0006281">
    <property type="term" value="P:DNA repair"/>
    <property type="evidence" value="ECO:0007669"/>
    <property type="project" value="UniProtKB-KW"/>
</dbReference>
<gene>
    <name evidence="3" type="ORF">HPB52_012944</name>
</gene>
<dbReference type="PANTHER" id="PTHR47642:SF5">
    <property type="entry name" value="ATP-DEPENDENT DNA HELICASE"/>
    <property type="match status" value="1"/>
</dbReference>